<comment type="caution">
    <text evidence="1">The sequence shown here is derived from an EMBL/GenBank/DDBJ whole genome shotgun (WGS) entry which is preliminary data.</text>
</comment>
<evidence type="ECO:0000313" key="1">
    <source>
        <dbReference type="EMBL" id="ROM57450.1"/>
    </source>
</evidence>
<gene>
    <name evidence="1" type="ORF">BK648_01335</name>
</gene>
<reference evidence="1 2" key="1">
    <citation type="submission" date="2016-10" db="EMBL/GenBank/DDBJ databases">
        <title>Comparative genome analysis of multiple Pseudomonas spp. focuses on biocontrol and plant growth promoting traits.</title>
        <authorList>
            <person name="Tao X.-Y."/>
            <person name="Taylor C.G."/>
        </authorList>
    </citation>
    <scope>NUCLEOTIDE SEQUENCE [LARGE SCALE GENOMIC DNA]</scope>
    <source>
        <strain evidence="1 2">29G9</strain>
    </source>
</reference>
<dbReference type="EMBL" id="MOAY01000019">
    <property type="protein sequence ID" value="ROM57450.1"/>
    <property type="molecule type" value="Genomic_DNA"/>
</dbReference>
<name>A0A423FHI1_9PSED</name>
<dbReference type="AlphaFoldDB" id="A0A423FHI1"/>
<dbReference type="RefSeq" id="WP_123714454.1">
    <property type="nucleotide sequence ID" value="NZ_MOAY01000019.1"/>
</dbReference>
<evidence type="ECO:0000313" key="2">
    <source>
        <dbReference type="Proteomes" id="UP000284656"/>
    </source>
</evidence>
<organism evidence="1 2">
    <name type="scientific">Pseudomonas poae</name>
    <dbReference type="NCBI Taxonomy" id="200451"/>
    <lineage>
        <taxon>Bacteria</taxon>
        <taxon>Pseudomonadati</taxon>
        <taxon>Pseudomonadota</taxon>
        <taxon>Gammaproteobacteria</taxon>
        <taxon>Pseudomonadales</taxon>
        <taxon>Pseudomonadaceae</taxon>
        <taxon>Pseudomonas</taxon>
    </lineage>
</organism>
<protein>
    <submittedName>
        <fullName evidence="1">Transcriptional regulator</fullName>
    </submittedName>
</protein>
<dbReference type="Proteomes" id="UP000284656">
    <property type="component" value="Unassembled WGS sequence"/>
</dbReference>
<sequence length="117" mass="12767">MTEQQRREAFCDAWVGGNGAHLAVGPGINICARSTAAGPGLALQVTRDVLQSGQLQRVLERRFAQAAAFKGCFIYLDASGNLVIWHALPTQRQALDETLSRLLSLASLEALDRRAYR</sequence>
<proteinExistence type="predicted"/>
<accession>A0A423FHI1</accession>